<organism evidence="2 3">
    <name type="scientific">Caballeronia sordidicola</name>
    <name type="common">Burkholderia sordidicola</name>
    <dbReference type="NCBI Taxonomy" id="196367"/>
    <lineage>
        <taxon>Bacteria</taxon>
        <taxon>Pseudomonadati</taxon>
        <taxon>Pseudomonadota</taxon>
        <taxon>Betaproteobacteria</taxon>
        <taxon>Burkholderiales</taxon>
        <taxon>Burkholderiaceae</taxon>
        <taxon>Caballeronia</taxon>
    </lineage>
</organism>
<name>A0A226WU81_CABSO</name>
<feature type="compositionally biased region" description="Polar residues" evidence="1">
    <location>
        <begin position="13"/>
        <end position="27"/>
    </location>
</feature>
<feature type="region of interest" description="Disordered" evidence="1">
    <location>
        <begin position="1"/>
        <end position="43"/>
    </location>
</feature>
<feature type="compositionally biased region" description="Low complexity" evidence="1">
    <location>
        <begin position="1"/>
        <end position="12"/>
    </location>
</feature>
<dbReference type="EMBL" id="MTHB01000229">
    <property type="protein sequence ID" value="OXC74148.1"/>
    <property type="molecule type" value="Genomic_DNA"/>
</dbReference>
<reference evidence="3" key="1">
    <citation type="submission" date="2017-01" db="EMBL/GenBank/DDBJ databases">
        <title>Genome Analysis of Deinococcus marmoris KOPRI26562.</title>
        <authorList>
            <person name="Kim J.H."/>
            <person name="Oh H.-M."/>
        </authorList>
    </citation>
    <scope>NUCLEOTIDE SEQUENCE [LARGE SCALE GENOMIC DNA]</scope>
    <source>
        <strain evidence="3">PAMC 26633</strain>
    </source>
</reference>
<dbReference type="AlphaFoldDB" id="A0A226WU81"/>
<sequence length="239" mass="24330">MALDSSMSISSSDFPNSTAKPSSNVPSSALPERPSTTSSGSGDALMAALKLTLQRMGLDPSGFAAASNGSTDTDSSSGNSGTTAESQTRGEANKSAGKQFLVALYQALVLQHSLNAPSQQEGDVAPTDQVTSAYVDLGSSIEELAKTVRSTSVEPDSPADTWDWQLDDPLGSTSSGADSANGTVTIAGAVSTLDNALQSYVAPDGNAGEVSLADVLDGLSEETKGIRWNPIGLVVDVKV</sequence>
<accession>A0A226WU81</accession>
<proteinExistence type="predicted"/>
<protein>
    <submittedName>
        <fullName evidence="2">Uncharacterized protein</fullName>
    </submittedName>
</protein>
<gene>
    <name evidence="2" type="ORF">BSU04_33035</name>
</gene>
<evidence type="ECO:0000313" key="2">
    <source>
        <dbReference type="EMBL" id="OXC74148.1"/>
    </source>
</evidence>
<feature type="compositionally biased region" description="Low complexity" evidence="1">
    <location>
        <begin position="64"/>
        <end position="84"/>
    </location>
</feature>
<dbReference type="Proteomes" id="UP000214720">
    <property type="component" value="Unassembled WGS sequence"/>
</dbReference>
<feature type="region of interest" description="Disordered" evidence="1">
    <location>
        <begin position="59"/>
        <end position="92"/>
    </location>
</feature>
<comment type="caution">
    <text evidence="2">The sequence shown here is derived from an EMBL/GenBank/DDBJ whole genome shotgun (WGS) entry which is preliminary data.</text>
</comment>
<evidence type="ECO:0000256" key="1">
    <source>
        <dbReference type="SAM" id="MobiDB-lite"/>
    </source>
</evidence>
<evidence type="ECO:0000313" key="3">
    <source>
        <dbReference type="Proteomes" id="UP000214720"/>
    </source>
</evidence>